<keyword evidence="6" id="KW-1185">Reference proteome</keyword>
<comment type="caution">
    <text evidence="5">The sequence shown here is derived from an EMBL/GenBank/DDBJ whole genome shotgun (WGS) entry which is preliminary data.</text>
</comment>
<feature type="region of interest" description="Disordered" evidence="3">
    <location>
        <begin position="126"/>
        <end position="192"/>
    </location>
</feature>
<dbReference type="InterPro" id="IPR001878">
    <property type="entry name" value="Znf_CCHC"/>
</dbReference>
<gene>
    <name evidence="5" type="ORF">TIFTF001_040460</name>
</gene>
<keyword evidence="2" id="KW-0175">Coiled coil</keyword>
<sequence length="246" mass="28202">MSRLRTRANPNPQEPDLANLVATLQWQLQEQHQETNQLREQVAQLNQIPQANEIPPQNNPVPPVAPQVPEGSMSVVEAVNKFEQLGRLCPELVPNEKEKVRRMMKMFRTDISKQDKEARAQIFKAKKEEKVMEKQLQPRQNQETNLKGQTSNSNQYSKQFGRNKRKGNAMGQGQQRNYPQKKNNRGNEGNNNNYPVCAQCGRKHLGVCRMGSNACYLCGKEGHYARNCTSNSQNQNPQYQNRSTNR</sequence>
<feature type="compositionally biased region" description="Polar residues" evidence="3">
    <location>
        <begin position="137"/>
        <end position="160"/>
    </location>
</feature>
<reference evidence="5" key="1">
    <citation type="submission" date="2023-07" db="EMBL/GenBank/DDBJ databases">
        <title>draft genome sequence of fig (Ficus carica).</title>
        <authorList>
            <person name="Takahashi T."/>
            <person name="Nishimura K."/>
        </authorList>
    </citation>
    <scope>NUCLEOTIDE SEQUENCE</scope>
</reference>
<dbReference type="SUPFAM" id="SSF57756">
    <property type="entry name" value="Retrovirus zinc finger-like domains"/>
    <property type="match status" value="1"/>
</dbReference>
<keyword evidence="1" id="KW-0479">Metal-binding</keyword>
<dbReference type="SMART" id="SM00343">
    <property type="entry name" value="ZnF_C2HC"/>
    <property type="match status" value="1"/>
</dbReference>
<dbReference type="EMBL" id="BTGU01001457">
    <property type="protein sequence ID" value="GMN23468.1"/>
    <property type="molecule type" value="Genomic_DNA"/>
</dbReference>
<evidence type="ECO:0000256" key="2">
    <source>
        <dbReference type="SAM" id="Coils"/>
    </source>
</evidence>
<feature type="coiled-coil region" evidence="2">
    <location>
        <begin position="21"/>
        <end position="48"/>
    </location>
</feature>
<feature type="region of interest" description="Disordered" evidence="3">
    <location>
        <begin position="227"/>
        <end position="246"/>
    </location>
</feature>
<evidence type="ECO:0000256" key="1">
    <source>
        <dbReference type="PROSITE-ProRule" id="PRU00047"/>
    </source>
</evidence>
<dbReference type="Gene3D" id="4.10.60.10">
    <property type="entry name" value="Zinc finger, CCHC-type"/>
    <property type="match status" value="1"/>
</dbReference>
<keyword evidence="1" id="KW-0862">Zinc</keyword>
<evidence type="ECO:0000313" key="6">
    <source>
        <dbReference type="Proteomes" id="UP001187192"/>
    </source>
</evidence>
<dbReference type="InterPro" id="IPR036875">
    <property type="entry name" value="Znf_CCHC_sf"/>
</dbReference>
<dbReference type="AlphaFoldDB" id="A0AA88CJD8"/>
<dbReference type="Proteomes" id="UP001187192">
    <property type="component" value="Unassembled WGS sequence"/>
</dbReference>
<evidence type="ECO:0000313" key="5">
    <source>
        <dbReference type="EMBL" id="GMN23468.1"/>
    </source>
</evidence>
<dbReference type="GO" id="GO:0003676">
    <property type="term" value="F:nucleic acid binding"/>
    <property type="evidence" value="ECO:0007669"/>
    <property type="project" value="InterPro"/>
</dbReference>
<dbReference type="GO" id="GO:0008270">
    <property type="term" value="F:zinc ion binding"/>
    <property type="evidence" value="ECO:0007669"/>
    <property type="project" value="UniProtKB-KW"/>
</dbReference>
<protein>
    <recommendedName>
        <fullName evidence="4">CCHC-type domain-containing protein</fullName>
    </recommendedName>
</protein>
<name>A0AA88CJD8_FICCA</name>
<dbReference type="Pfam" id="PF00098">
    <property type="entry name" value="zf-CCHC"/>
    <property type="match status" value="1"/>
</dbReference>
<feature type="compositionally biased region" description="Polar residues" evidence="3">
    <location>
        <begin position="171"/>
        <end position="181"/>
    </location>
</feature>
<keyword evidence="1" id="KW-0863">Zinc-finger</keyword>
<accession>A0AA88CJD8</accession>
<proteinExistence type="predicted"/>
<evidence type="ECO:0000256" key="3">
    <source>
        <dbReference type="SAM" id="MobiDB-lite"/>
    </source>
</evidence>
<dbReference type="PROSITE" id="PS50158">
    <property type="entry name" value="ZF_CCHC"/>
    <property type="match status" value="1"/>
</dbReference>
<feature type="compositionally biased region" description="Low complexity" evidence="3">
    <location>
        <begin position="230"/>
        <end position="246"/>
    </location>
</feature>
<feature type="domain" description="CCHC-type" evidence="4">
    <location>
        <begin position="215"/>
        <end position="230"/>
    </location>
</feature>
<organism evidence="5 6">
    <name type="scientific">Ficus carica</name>
    <name type="common">Common fig</name>
    <dbReference type="NCBI Taxonomy" id="3494"/>
    <lineage>
        <taxon>Eukaryota</taxon>
        <taxon>Viridiplantae</taxon>
        <taxon>Streptophyta</taxon>
        <taxon>Embryophyta</taxon>
        <taxon>Tracheophyta</taxon>
        <taxon>Spermatophyta</taxon>
        <taxon>Magnoliopsida</taxon>
        <taxon>eudicotyledons</taxon>
        <taxon>Gunneridae</taxon>
        <taxon>Pentapetalae</taxon>
        <taxon>rosids</taxon>
        <taxon>fabids</taxon>
        <taxon>Rosales</taxon>
        <taxon>Moraceae</taxon>
        <taxon>Ficeae</taxon>
        <taxon>Ficus</taxon>
    </lineage>
</organism>
<evidence type="ECO:0000259" key="4">
    <source>
        <dbReference type="PROSITE" id="PS50158"/>
    </source>
</evidence>
<dbReference type="PANTHER" id="PTHR34482">
    <property type="entry name" value="DNA DAMAGE-INDUCIBLE PROTEIN 1-LIKE"/>
    <property type="match status" value="1"/>
</dbReference>